<proteinExistence type="predicted"/>
<evidence type="ECO:0000313" key="2">
    <source>
        <dbReference type="Proteomes" id="UP000001227"/>
    </source>
</evidence>
<accession>C3L3Y4</accession>
<name>C3L3Y4_AMOA5</name>
<gene>
    <name evidence="1" type="ordered locus">Aasi_1748</name>
</gene>
<reference evidence="1 2" key="1">
    <citation type="journal article" date="2010" name="J. Bacteriol.">
        <title>The genome of the amoeba symbiont 'Candidatus Amoebophilus asiaticus' reveals common mechanisms for host cell interaction among amoeba-associated bacteria.</title>
        <authorList>
            <person name="Schmitz-Esser S."/>
            <person name="Tischler P."/>
            <person name="Arnold R."/>
            <person name="Montanaro J."/>
            <person name="Wagner M."/>
            <person name="Rattei T."/>
            <person name="Horn M."/>
        </authorList>
    </citation>
    <scope>NUCLEOTIDE SEQUENCE [LARGE SCALE GENOMIC DNA]</scope>
    <source>
        <strain evidence="1 2">5a2</strain>
    </source>
</reference>
<organism evidence="1 2">
    <name type="scientific">Amoebophilus asiaticus (strain 5a2)</name>
    <dbReference type="NCBI Taxonomy" id="452471"/>
    <lineage>
        <taxon>Bacteria</taxon>
        <taxon>Pseudomonadati</taxon>
        <taxon>Bacteroidota</taxon>
        <taxon>Cytophagia</taxon>
        <taxon>Cytophagales</taxon>
        <taxon>Amoebophilaceae</taxon>
        <taxon>Candidatus Amoebophilus</taxon>
    </lineage>
</organism>
<sequence length="49" mass="5592">MLVYSANSCLATSKTLLAKELELIKMRAIAYSTMIDVAEREFNILIRKK</sequence>
<dbReference type="HOGENOM" id="CLU_3131579_0_0_10"/>
<dbReference type="Proteomes" id="UP000001227">
    <property type="component" value="Chromosome"/>
</dbReference>
<dbReference type="RefSeq" id="WP_012473036.1">
    <property type="nucleotide sequence ID" value="NC_010830.1"/>
</dbReference>
<keyword evidence="2" id="KW-1185">Reference proteome</keyword>
<dbReference type="AlphaFoldDB" id="C3L3Y4"/>
<evidence type="ECO:0000313" key="1">
    <source>
        <dbReference type="EMBL" id="ACP21025.1"/>
    </source>
</evidence>
<dbReference type="KEGG" id="aas:Aasi_1748"/>
<dbReference type="STRING" id="452471.Aasi_1748"/>
<protein>
    <submittedName>
        <fullName evidence="1">Uncharacterized protein</fullName>
    </submittedName>
</protein>
<dbReference type="EMBL" id="CP001102">
    <property type="protein sequence ID" value="ACP21025.1"/>
    <property type="molecule type" value="Genomic_DNA"/>
</dbReference>